<keyword evidence="2" id="KW-1185">Reference proteome</keyword>
<dbReference type="EMBL" id="CTRP01000009">
    <property type="protein sequence ID" value="CQR72222.1"/>
    <property type="molecule type" value="Genomic_DNA"/>
</dbReference>
<evidence type="ECO:0000313" key="1">
    <source>
        <dbReference type="EMBL" id="CQR72222.1"/>
    </source>
</evidence>
<name>A0A0U1KXS7_9FIRM</name>
<gene>
    <name evidence="1" type="ORF">SpAn4DRAFT_5111</name>
</gene>
<dbReference type="AlphaFoldDB" id="A0A0U1KXS7"/>
<accession>A0A0U1KXS7</accession>
<reference evidence="2" key="1">
    <citation type="submission" date="2015-03" db="EMBL/GenBank/DDBJ databases">
        <authorList>
            <person name="Nijsse Bart"/>
        </authorList>
    </citation>
    <scope>NUCLEOTIDE SEQUENCE [LARGE SCALE GENOMIC DNA]</scope>
</reference>
<evidence type="ECO:0000313" key="2">
    <source>
        <dbReference type="Proteomes" id="UP000049855"/>
    </source>
</evidence>
<sequence length="139" mass="16041">MVLADIFAIKGLPIWVPRRLSIIVKDTGESDVEFFIQEINIDQEILENNNCSVFFLTAKELIKASFGLSNICIERRKRSDIVTIQKQLKVPIKDKFTDPDIEYYSVHLVFSKGADETIFAPKFNTELNLKNYKRLVSKI</sequence>
<dbReference type="Proteomes" id="UP000049855">
    <property type="component" value="Unassembled WGS sequence"/>
</dbReference>
<protein>
    <submittedName>
        <fullName evidence="1">Uncharacterized protein</fullName>
    </submittedName>
</protein>
<organism evidence="1 2">
    <name type="scientific">Sporomusa ovata</name>
    <dbReference type="NCBI Taxonomy" id="2378"/>
    <lineage>
        <taxon>Bacteria</taxon>
        <taxon>Bacillati</taxon>
        <taxon>Bacillota</taxon>
        <taxon>Negativicutes</taxon>
        <taxon>Selenomonadales</taxon>
        <taxon>Sporomusaceae</taxon>
        <taxon>Sporomusa</taxon>
    </lineage>
</organism>
<proteinExistence type="predicted"/>